<evidence type="ECO:0008006" key="3">
    <source>
        <dbReference type="Google" id="ProtNLM"/>
    </source>
</evidence>
<dbReference type="EMBL" id="NHRY01000254">
    <property type="protein sequence ID" value="PPQ27716.1"/>
    <property type="molecule type" value="Genomic_DNA"/>
</dbReference>
<dbReference type="InterPro" id="IPR011006">
    <property type="entry name" value="CheY-like_superfamily"/>
</dbReference>
<organism evidence="1 2">
    <name type="scientific">Rhodopila globiformis</name>
    <name type="common">Rhodopseudomonas globiformis</name>
    <dbReference type="NCBI Taxonomy" id="1071"/>
    <lineage>
        <taxon>Bacteria</taxon>
        <taxon>Pseudomonadati</taxon>
        <taxon>Pseudomonadota</taxon>
        <taxon>Alphaproteobacteria</taxon>
        <taxon>Acetobacterales</taxon>
        <taxon>Acetobacteraceae</taxon>
        <taxon>Rhodopila</taxon>
    </lineage>
</organism>
<keyword evidence="2" id="KW-1185">Reference proteome</keyword>
<protein>
    <recommendedName>
        <fullName evidence="3">Response regulatory domain-containing protein</fullName>
    </recommendedName>
</protein>
<dbReference type="AlphaFoldDB" id="A0A2S6MZE6"/>
<comment type="caution">
    <text evidence="1">The sequence shown here is derived from an EMBL/GenBank/DDBJ whole genome shotgun (WGS) entry which is preliminary data.</text>
</comment>
<proteinExistence type="predicted"/>
<evidence type="ECO:0000313" key="2">
    <source>
        <dbReference type="Proteomes" id="UP000239724"/>
    </source>
</evidence>
<gene>
    <name evidence="1" type="ORF">CCS01_26345</name>
</gene>
<reference evidence="1 2" key="1">
    <citation type="journal article" date="2018" name="Arch. Microbiol.">
        <title>New insights into the metabolic potential of the phototrophic purple bacterium Rhodopila globiformis DSM 161(T) from its draft genome sequence and evidence for a vanadium-dependent nitrogenase.</title>
        <authorList>
            <person name="Imhoff J.F."/>
            <person name="Rahn T."/>
            <person name="Kunzel S."/>
            <person name="Neulinger S.C."/>
        </authorList>
    </citation>
    <scope>NUCLEOTIDE SEQUENCE [LARGE SCALE GENOMIC DNA]</scope>
    <source>
        <strain evidence="1 2">DSM 161</strain>
    </source>
</reference>
<evidence type="ECO:0000313" key="1">
    <source>
        <dbReference type="EMBL" id="PPQ27716.1"/>
    </source>
</evidence>
<name>A0A2S6MZE6_RHOGL</name>
<dbReference type="RefSeq" id="WP_104521806.1">
    <property type="nucleotide sequence ID" value="NZ_NHRY01000254.1"/>
</dbReference>
<accession>A0A2S6MZE6</accession>
<dbReference type="SUPFAM" id="SSF52172">
    <property type="entry name" value="CheY-like"/>
    <property type="match status" value="1"/>
</dbReference>
<sequence length="172" mass="18276">MTLEQADRRVVSLRDGRGRRRPRHGAPRCRRVLLAIGADGREAWRSLLLAAGHLVVTVDDAEAALDALAEDAFDVCLLDLALPEALESARLYRFLSLGDTPVPLVGLTERIDGTAAWPGGALRGCLPRDGGAAALAALGSLLPDLFRAGPDPGEPIQVVSFATWRQARTPPG</sequence>
<dbReference type="Gene3D" id="3.40.50.2300">
    <property type="match status" value="1"/>
</dbReference>
<dbReference type="Proteomes" id="UP000239724">
    <property type="component" value="Unassembled WGS sequence"/>
</dbReference>